<keyword evidence="3" id="KW-1185">Reference proteome</keyword>
<dbReference type="EMBL" id="JROU02000820">
    <property type="protein sequence ID" value="OEH78215.1"/>
    <property type="molecule type" value="Genomic_DNA"/>
</dbReference>
<accession>A0A1D3D451</accession>
<dbReference type="Proteomes" id="UP000095192">
    <property type="component" value="Unassembled WGS sequence"/>
</dbReference>
<protein>
    <submittedName>
        <fullName evidence="2">Uncharacterized protein</fullName>
    </submittedName>
</protein>
<reference evidence="2 3" key="1">
    <citation type="journal article" date="2016" name="BMC Genomics">
        <title>Comparative genomics reveals Cyclospora cayetanensis possesses coccidia-like metabolism and invasion components but unique surface antigens.</title>
        <authorList>
            <person name="Liu S."/>
            <person name="Wang L."/>
            <person name="Zheng H."/>
            <person name="Xu Z."/>
            <person name="Roellig D.M."/>
            <person name="Li N."/>
            <person name="Frace M.A."/>
            <person name="Tang K."/>
            <person name="Arrowood M.J."/>
            <person name="Moss D.M."/>
            <person name="Zhang L."/>
            <person name="Feng Y."/>
            <person name="Xiao L."/>
        </authorList>
    </citation>
    <scope>NUCLEOTIDE SEQUENCE [LARGE SCALE GENOMIC DNA]</scope>
    <source>
        <strain evidence="2 3">CHN_HEN01</strain>
    </source>
</reference>
<dbReference type="VEuPathDB" id="ToxoDB:LOC34620397"/>
<feature type="compositionally biased region" description="Low complexity" evidence="1">
    <location>
        <begin position="1"/>
        <end position="18"/>
    </location>
</feature>
<evidence type="ECO:0000313" key="2">
    <source>
        <dbReference type="EMBL" id="OEH78215.1"/>
    </source>
</evidence>
<comment type="caution">
    <text evidence="2">The sequence shown here is derived from an EMBL/GenBank/DDBJ whole genome shotgun (WGS) entry which is preliminary data.</text>
</comment>
<organism evidence="2 3">
    <name type="scientific">Cyclospora cayetanensis</name>
    <dbReference type="NCBI Taxonomy" id="88456"/>
    <lineage>
        <taxon>Eukaryota</taxon>
        <taxon>Sar</taxon>
        <taxon>Alveolata</taxon>
        <taxon>Apicomplexa</taxon>
        <taxon>Conoidasida</taxon>
        <taxon>Coccidia</taxon>
        <taxon>Eucoccidiorida</taxon>
        <taxon>Eimeriorina</taxon>
        <taxon>Eimeriidae</taxon>
        <taxon>Cyclospora</taxon>
    </lineage>
</organism>
<name>A0A1D3D451_9EIME</name>
<dbReference type="VEuPathDB" id="ToxoDB:cyc_06123"/>
<evidence type="ECO:0000256" key="1">
    <source>
        <dbReference type="SAM" id="MobiDB-lite"/>
    </source>
</evidence>
<gene>
    <name evidence="2" type="ORF">cyc_06123</name>
</gene>
<dbReference type="InParanoid" id="A0A1D3D451"/>
<sequence>MALSASSSRSSKGPRGAPKTAHAEETSPRVIRLEADCLAQRDKVLAESCCICLQRESSANALAATAGVAAAIVVCSTCGACAHDTCLGPAYCTPLQPAAESGSTEAAISPRERRRAGRGVTAASAAAVTPAVQGALLRDFQCDACKVVAAAKPQNNTSNSDGDAKGGDGVALAASALRAAQRCALCGSSAGLLEFAQADSSALLAHRGCLLYSGIHTPAASLTPACSLRKQMRLQQALLLADCRSFLCCICGRGSSSKGAPGGYAAACSFPGCKLRLHATCAFSLGGSTQQRLLVPVQQKLKQEDCEHVVQTAAPDTPCPASSYDCCSSNSSETESLNSATSGGGTALYIADGDFALQPQAHKLQPSQQAVYIWRGLLCPQHAHAGAAAAARDAAVQRLCGAAQRRLAAAVAAALAEEEQPVASTRESVLQGSSRLRMAVVET</sequence>
<feature type="region of interest" description="Disordered" evidence="1">
    <location>
        <begin position="1"/>
        <end position="27"/>
    </location>
</feature>
<proteinExistence type="predicted"/>
<evidence type="ECO:0000313" key="3">
    <source>
        <dbReference type="Proteomes" id="UP000095192"/>
    </source>
</evidence>
<dbReference type="AlphaFoldDB" id="A0A1D3D451"/>